<accession>W9H9V6</accession>
<gene>
    <name evidence="2" type="ORF">N825_27455</name>
</gene>
<comment type="caution">
    <text evidence="2">The sequence shown here is derived from an EMBL/GenBank/DDBJ whole genome shotgun (WGS) entry which is preliminary data.</text>
</comment>
<protein>
    <submittedName>
        <fullName evidence="2">Uncharacterized protein</fullName>
    </submittedName>
</protein>
<proteinExistence type="predicted"/>
<organism evidence="2 3">
    <name type="scientific">Skermanella stibiiresistens SB22</name>
    <dbReference type="NCBI Taxonomy" id="1385369"/>
    <lineage>
        <taxon>Bacteria</taxon>
        <taxon>Pseudomonadati</taxon>
        <taxon>Pseudomonadota</taxon>
        <taxon>Alphaproteobacteria</taxon>
        <taxon>Rhodospirillales</taxon>
        <taxon>Azospirillaceae</taxon>
        <taxon>Skermanella</taxon>
    </lineage>
</organism>
<evidence type="ECO:0000256" key="1">
    <source>
        <dbReference type="SAM" id="MobiDB-lite"/>
    </source>
</evidence>
<dbReference type="OrthoDB" id="9915536at2"/>
<dbReference type="RefSeq" id="WP_037448964.1">
    <property type="nucleotide sequence ID" value="NZ_AVFL01000004.1"/>
</dbReference>
<name>W9H9V6_9PROT</name>
<reference evidence="2 3" key="1">
    <citation type="submission" date="2013-08" db="EMBL/GenBank/DDBJ databases">
        <title>The genome sequence of Skermanella stibiiresistens.</title>
        <authorList>
            <person name="Zhu W."/>
            <person name="Wang G."/>
        </authorList>
    </citation>
    <scope>NUCLEOTIDE SEQUENCE [LARGE SCALE GENOMIC DNA]</scope>
    <source>
        <strain evidence="2 3">SB22</strain>
    </source>
</reference>
<feature type="compositionally biased region" description="Basic and acidic residues" evidence="1">
    <location>
        <begin position="7"/>
        <end position="19"/>
    </location>
</feature>
<evidence type="ECO:0000313" key="3">
    <source>
        <dbReference type="Proteomes" id="UP000019486"/>
    </source>
</evidence>
<dbReference type="EMBL" id="AVFL01000004">
    <property type="protein sequence ID" value="EWY41492.1"/>
    <property type="molecule type" value="Genomic_DNA"/>
</dbReference>
<dbReference type="STRING" id="1385369.N825_27455"/>
<sequence>MTDEAEAAAKDQQRIKTDQDIPSGGGNAGKVDTTTSGGSGGKGASRAPATDADPNLKPAKPGDS</sequence>
<dbReference type="AlphaFoldDB" id="W9H9V6"/>
<dbReference type="Proteomes" id="UP000019486">
    <property type="component" value="Unassembled WGS sequence"/>
</dbReference>
<feature type="region of interest" description="Disordered" evidence="1">
    <location>
        <begin position="1"/>
        <end position="64"/>
    </location>
</feature>
<evidence type="ECO:0000313" key="2">
    <source>
        <dbReference type="EMBL" id="EWY41492.1"/>
    </source>
</evidence>
<keyword evidence="3" id="KW-1185">Reference proteome</keyword>